<comment type="similarity">
    <text evidence="3">Belongs to the FAD-dependent oxidoreductase 2 family. NadB subfamily.</text>
</comment>
<evidence type="ECO:0000256" key="4">
    <source>
        <dbReference type="ARBA" id="ARBA00012173"/>
    </source>
</evidence>
<dbReference type="InterPro" id="IPR036188">
    <property type="entry name" value="FAD/NAD-bd_sf"/>
</dbReference>
<evidence type="ECO:0000313" key="12">
    <source>
        <dbReference type="Proteomes" id="UP000233256"/>
    </source>
</evidence>
<evidence type="ECO:0000313" key="11">
    <source>
        <dbReference type="EMBL" id="PKK87856.1"/>
    </source>
</evidence>
<dbReference type="InterPro" id="IPR003953">
    <property type="entry name" value="FAD-dep_OxRdtase_2_FAD-bd"/>
</dbReference>
<evidence type="ECO:0000256" key="8">
    <source>
        <dbReference type="ARBA" id="ARBA00023002"/>
    </source>
</evidence>
<keyword evidence="6" id="KW-0662">Pyridine nucleotide biosynthesis</keyword>
<dbReference type="InterPro" id="IPR027477">
    <property type="entry name" value="Succ_DH/fumarate_Rdtase_cat_sf"/>
</dbReference>
<dbReference type="Pfam" id="PF00890">
    <property type="entry name" value="FAD_binding_2"/>
    <property type="match status" value="1"/>
</dbReference>
<dbReference type="FunFam" id="3.90.700.10:FF:000002">
    <property type="entry name" value="L-aspartate oxidase"/>
    <property type="match status" value="1"/>
</dbReference>
<dbReference type="PANTHER" id="PTHR42716">
    <property type="entry name" value="L-ASPARTATE OXIDASE"/>
    <property type="match status" value="1"/>
</dbReference>
<dbReference type="SUPFAM" id="SSF51905">
    <property type="entry name" value="FAD/NAD(P)-binding domain"/>
    <property type="match status" value="1"/>
</dbReference>
<dbReference type="EC" id="1.4.3.16" evidence="4"/>
<dbReference type="GO" id="GO:0034628">
    <property type="term" value="P:'de novo' NAD+ biosynthetic process from L-aspartate"/>
    <property type="evidence" value="ECO:0007669"/>
    <property type="project" value="TreeGrafter"/>
</dbReference>
<dbReference type="Gene3D" id="3.90.700.10">
    <property type="entry name" value="Succinate dehydrogenase/fumarate reductase flavoprotein, catalytic domain"/>
    <property type="match status" value="1"/>
</dbReference>
<comment type="caution">
    <text evidence="11">The sequence shown here is derived from an EMBL/GenBank/DDBJ whole genome shotgun (WGS) entry which is preliminary data.</text>
</comment>
<dbReference type="EMBL" id="PGXC01000095">
    <property type="protein sequence ID" value="PKK87856.1"/>
    <property type="molecule type" value="Genomic_DNA"/>
</dbReference>
<organism evidence="11 12">
    <name type="scientific">Candidatus Wallbacteria bacterium HGW-Wallbacteria-1</name>
    <dbReference type="NCBI Taxonomy" id="2013854"/>
    <lineage>
        <taxon>Bacteria</taxon>
        <taxon>Candidatus Walliibacteriota</taxon>
    </lineage>
</organism>
<sequence length="432" mass="48792">MNGKTDIIVVGTGASGLFYALNIPEDKQILMITKRAVDESDSYLAQGGICVLRDEDDYDSFFEDTLKAGHYENDRASVNVMIRSSPEIITDLIELGVEFEKKNGELAYTREGAHSRARILYHEDLTGKEITSKLLAQVKQRPNITIIENMAMVDLICQDNRCSGVVASDGTSAIHLYHSDYVVLATGGLGGLFHSSTNLAHLTGDAIAIALKRQIELENISYIQIHPTTLYSQKPGRRFLISESVRGEGAVLYNRKMQRFVDELLPRDLLTKAIHEQMEQEESDFVWLSMQDMGPEVITHRFPNIFKHCLEEGYDITRECIPVTPAQHYFMGGIKVDLDSRTSMSHLYAIGEISCNRVHGANRLASNSLLESLVFAKRAARDTYDHYEITAVHQATLDLDDYQDLEQLRRNYKTIILDEIERSKVIERIDKA</sequence>
<dbReference type="GO" id="GO:0008734">
    <property type="term" value="F:L-aspartate oxidase activity"/>
    <property type="evidence" value="ECO:0007669"/>
    <property type="project" value="UniProtKB-EC"/>
</dbReference>
<dbReference type="PANTHER" id="PTHR42716:SF2">
    <property type="entry name" value="L-ASPARTATE OXIDASE, CHLOROPLASTIC"/>
    <property type="match status" value="1"/>
</dbReference>
<evidence type="ECO:0000256" key="5">
    <source>
        <dbReference type="ARBA" id="ARBA00022630"/>
    </source>
</evidence>
<evidence type="ECO:0000256" key="9">
    <source>
        <dbReference type="ARBA" id="ARBA00048305"/>
    </source>
</evidence>
<dbReference type="UniPathway" id="UPA00253">
    <property type="reaction ID" value="UER00326"/>
</dbReference>
<evidence type="ECO:0000256" key="2">
    <source>
        <dbReference type="ARBA" id="ARBA00004950"/>
    </source>
</evidence>
<reference evidence="11 12" key="1">
    <citation type="journal article" date="2017" name="ISME J.">
        <title>Potential for microbial H2 and metal transformations associated with novel bacteria and archaea in deep terrestrial subsurface sediments.</title>
        <authorList>
            <person name="Hernsdorf A.W."/>
            <person name="Amano Y."/>
            <person name="Miyakawa K."/>
            <person name="Ise K."/>
            <person name="Suzuki Y."/>
            <person name="Anantharaman K."/>
            <person name="Probst A."/>
            <person name="Burstein D."/>
            <person name="Thomas B.C."/>
            <person name="Banfield J.F."/>
        </authorList>
    </citation>
    <scope>NUCLEOTIDE SEQUENCE [LARGE SCALE GENOMIC DNA]</scope>
    <source>
        <strain evidence="11">HGW-Wallbacteria-1</strain>
    </source>
</reference>
<dbReference type="Proteomes" id="UP000233256">
    <property type="component" value="Unassembled WGS sequence"/>
</dbReference>
<comment type="catalytic activity">
    <reaction evidence="9">
        <text>L-aspartate + O2 = iminosuccinate + H2O2</text>
        <dbReference type="Rhea" id="RHEA:25876"/>
        <dbReference type="ChEBI" id="CHEBI:15379"/>
        <dbReference type="ChEBI" id="CHEBI:16240"/>
        <dbReference type="ChEBI" id="CHEBI:29991"/>
        <dbReference type="ChEBI" id="CHEBI:77875"/>
        <dbReference type="EC" id="1.4.3.16"/>
    </reaction>
    <physiologicalReaction direction="left-to-right" evidence="9">
        <dbReference type="Rhea" id="RHEA:25877"/>
    </physiologicalReaction>
</comment>
<evidence type="ECO:0000256" key="6">
    <source>
        <dbReference type="ARBA" id="ARBA00022642"/>
    </source>
</evidence>
<dbReference type="AlphaFoldDB" id="A0A2N1PHQ4"/>
<dbReference type="NCBIfam" id="NF004820">
    <property type="entry name" value="PRK06175.1"/>
    <property type="match status" value="1"/>
</dbReference>
<proteinExistence type="inferred from homology"/>
<feature type="domain" description="FAD-dependent oxidoreductase 2 FAD-binding" evidence="10">
    <location>
        <begin position="6"/>
        <end position="369"/>
    </location>
</feature>
<protein>
    <recommendedName>
        <fullName evidence="4">L-aspartate oxidase</fullName>
        <ecNumber evidence="4">1.4.3.16</ecNumber>
    </recommendedName>
</protein>
<dbReference type="Gene3D" id="3.50.50.60">
    <property type="entry name" value="FAD/NAD(P)-binding domain"/>
    <property type="match status" value="1"/>
</dbReference>
<name>A0A2N1PHQ4_9BACT</name>
<comment type="cofactor">
    <cofactor evidence="1">
        <name>FAD</name>
        <dbReference type="ChEBI" id="CHEBI:57692"/>
    </cofactor>
</comment>
<gene>
    <name evidence="11" type="ORF">CVV64_21285</name>
</gene>
<keyword evidence="8" id="KW-0560">Oxidoreductase</keyword>
<evidence type="ECO:0000256" key="1">
    <source>
        <dbReference type="ARBA" id="ARBA00001974"/>
    </source>
</evidence>
<evidence type="ECO:0000259" key="10">
    <source>
        <dbReference type="Pfam" id="PF00890"/>
    </source>
</evidence>
<evidence type="ECO:0000256" key="7">
    <source>
        <dbReference type="ARBA" id="ARBA00022827"/>
    </source>
</evidence>
<keyword evidence="5" id="KW-0285">Flavoprotein</keyword>
<dbReference type="InterPro" id="IPR005288">
    <property type="entry name" value="NadB"/>
</dbReference>
<evidence type="ECO:0000256" key="3">
    <source>
        <dbReference type="ARBA" id="ARBA00008562"/>
    </source>
</evidence>
<keyword evidence="7" id="KW-0274">FAD</keyword>
<accession>A0A2N1PHQ4</accession>
<dbReference type="SUPFAM" id="SSF56425">
    <property type="entry name" value="Succinate dehydrogenase/fumarate reductase flavoprotein, catalytic domain"/>
    <property type="match status" value="1"/>
</dbReference>
<dbReference type="PRINTS" id="PR00368">
    <property type="entry name" value="FADPNR"/>
</dbReference>
<comment type="pathway">
    <text evidence="2">Cofactor biosynthesis; NAD(+) biosynthesis; iminoaspartate from L-aspartate (oxidase route): step 1/1.</text>
</comment>